<proteinExistence type="predicted"/>
<keyword evidence="1" id="KW-0812">Transmembrane</keyword>
<comment type="caution">
    <text evidence="2">The sequence shown here is derived from an EMBL/GenBank/DDBJ whole genome shotgun (WGS) entry which is preliminary data.</text>
</comment>
<name>A0A543Q297_ACITH</name>
<dbReference type="RefSeq" id="WP_142086251.1">
    <property type="nucleotide sequence ID" value="NZ_SZUV01000001.1"/>
</dbReference>
<dbReference type="Proteomes" id="UP000315403">
    <property type="component" value="Unassembled WGS sequence"/>
</dbReference>
<evidence type="ECO:0000313" key="3">
    <source>
        <dbReference type="Proteomes" id="UP000315403"/>
    </source>
</evidence>
<evidence type="ECO:0000313" key="2">
    <source>
        <dbReference type="EMBL" id="TQN50453.1"/>
    </source>
</evidence>
<protein>
    <submittedName>
        <fullName evidence="2">Uncharacterized protein</fullName>
    </submittedName>
</protein>
<gene>
    <name evidence="2" type="ORF">DLNHIDIE_00306</name>
</gene>
<dbReference type="AlphaFoldDB" id="A0A543Q297"/>
<organism evidence="2 3">
    <name type="scientific">Acidithiobacillus thiooxidans ATCC 19377</name>
    <dbReference type="NCBI Taxonomy" id="637390"/>
    <lineage>
        <taxon>Bacteria</taxon>
        <taxon>Pseudomonadati</taxon>
        <taxon>Pseudomonadota</taxon>
        <taxon>Acidithiobacillia</taxon>
        <taxon>Acidithiobacillales</taxon>
        <taxon>Acidithiobacillaceae</taxon>
        <taxon>Acidithiobacillus</taxon>
    </lineage>
</organism>
<keyword evidence="1" id="KW-0472">Membrane</keyword>
<keyword evidence="1" id="KW-1133">Transmembrane helix</keyword>
<feature type="transmembrane region" description="Helical" evidence="1">
    <location>
        <begin position="36"/>
        <end position="60"/>
    </location>
</feature>
<evidence type="ECO:0000256" key="1">
    <source>
        <dbReference type="SAM" id="Phobius"/>
    </source>
</evidence>
<accession>A0A543Q297</accession>
<reference evidence="2 3" key="1">
    <citation type="submission" date="2019-03" db="EMBL/GenBank/DDBJ databases">
        <title>New insights into Acidothiobacillus thiooxidans sulfur metabolism through coupled gene expression, solution geochemistry, microscopy and spectroscopy analyses.</title>
        <authorList>
            <person name="Camacho D."/>
            <person name="Frazao R."/>
            <person name="Fouillen A."/>
            <person name="Nanci A."/>
            <person name="Lang B.F."/>
            <person name="Apte S.C."/>
            <person name="Baron C."/>
            <person name="Warren L.A."/>
        </authorList>
    </citation>
    <scope>NUCLEOTIDE SEQUENCE [LARGE SCALE GENOMIC DNA]</scope>
    <source>
        <strain evidence="2 3">ATCC 19377</strain>
    </source>
</reference>
<feature type="transmembrane region" description="Helical" evidence="1">
    <location>
        <begin position="6"/>
        <end position="24"/>
    </location>
</feature>
<sequence>MNHILIWSVILLFSMQAIIAVGIIRVVSEDSLIRKIALGVGIVDIFVFLTSMIEVIYAAFGVPVGPMRLLINLGAAATTMVIFWNLRSWQEKKHDRP</sequence>
<feature type="transmembrane region" description="Helical" evidence="1">
    <location>
        <begin position="66"/>
        <end position="86"/>
    </location>
</feature>
<dbReference type="EMBL" id="SZUV01000001">
    <property type="protein sequence ID" value="TQN50453.1"/>
    <property type="molecule type" value="Genomic_DNA"/>
</dbReference>